<evidence type="ECO:0000313" key="5">
    <source>
        <dbReference type="Proteomes" id="UP001301769"/>
    </source>
</evidence>
<keyword evidence="2" id="KW-0472">Membrane</keyword>
<reference evidence="4" key="1">
    <citation type="journal article" date="2023" name="Mol. Phylogenet. Evol.">
        <title>Genome-scale phylogeny and comparative genomics of the fungal order Sordariales.</title>
        <authorList>
            <person name="Hensen N."/>
            <person name="Bonometti L."/>
            <person name="Westerberg I."/>
            <person name="Brannstrom I.O."/>
            <person name="Guillou S."/>
            <person name="Cros-Aarteil S."/>
            <person name="Calhoun S."/>
            <person name="Haridas S."/>
            <person name="Kuo A."/>
            <person name="Mondo S."/>
            <person name="Pangilinan J."/>
            <person name="Riley R."/>
            <person name="LaButti K."/>
            <person name="Andreopoulos B."/>
            <person name="Lipzen A."/>
            <person name="Chen C."/>
            <person name="Yan M."/>
            <person name="Daum C."/>
            <person name="Ng V."/>
            <person name="Clum A."/>
            <person name="Steindorff A."/>
            <person name="Ohm R.A."/>
            <person name="Martin F."/>
            <person name="Silar P."/>
            <person name="Natvig D.O."/>
            <person name="Lalanne C."/>
            <person name="Gautier V."/>
            <person name="Ament-Velasquez S.L."/>
            <person name="Kruys A."/>
            <person name="Hutchinson M.I."/>
            <person name="Powell A.J."/>
            <person name="Barry K."/>
            <person name="Miller A.N."/>
            <person name="Grigoriev I.V."/>
            <person name="Debuchy R."/>
            <person name="Gladieux P."/>
            <person name="Hiltunen Thoren M."/>
            <person name="Johannesson H."/>
        </authorList>
    </citation>
    <scope>NUCLEOTIDE SEQUENCE</scope>
    <source>
        <strain evidence="4">PSN293</strain>
    </source>
</reference>
<keyword evidence="5" id="KW-1185">Reference proteome</keyword>
<keyword evidence="2" id="KW-0812">Transmembrane</keyword>
<evidence type="ECO:0000256" key="1">
    <source>
        <dbReference type="SAM" id="MobiDB-lite"/>
    </source>
</evidence>
<organism evidence="4 5">
    <name type="scientific">Rhypophila decipiens</name>
    <dbReference type="NCBI Taxonomy" id="261697"/>
    <lineage>
        <taxon>Eukaryota</taxon>
        <taxon>Fungi</taxon>
        <taxon>Dikarya</taxon>
        <taxon>Ascomycota</taxon>
        <taxon>Pezizomycotina</taxon>
        <taxon>Sordariomycetes</taxon>
        <taxon>Sordariomycetidae</taxon>
        <taxon>Sordariales</taxon>
        <taxon>Naviculisporaceae</taxon>
        <taxon>Rhypophila</taxon>
    </lineage>
</organism>
<feature type="transmembrane region" description="Helical" evidence="2">
    <location>
        <begin position="129"/>
        <end position="150"/>
    </location>
</feature>
<evidence type="ECO:0000256" key="2">
    <source>
        <dbReference type="SAM" id="Phobius"/>
    </source>
</evidence>
<reference evidence="4" key="2">
    <citation type="submission" date="2023-05" db="EMBL/GenBank/DDBJ databases">
        <authorList>
            <consortium name="Lawrence Berkeley National Laboratory"/>
            <person name="Steindorff A."/>
            <person name="Hensen N."/>
            <person name="Bonometti L."/>
            <person name="Westerberg I."/>
            <person name="Brannstrom I.O."/>
            <person name="Guillou S."/>
            <person name="Cros-Aarteil S."/>
            <person name="Calhoun S."/>
            <person name="Haridas S."/>
            <person name="Kuo A."/>
            <person name="Mondo S."/>
            <person name="Pangilinan J."/>
            <person name="Riley R."/>
            <person name="Labutti K."/>
            <person name="Andreopoulos B."/>
            <person name="Lipzen A."/>
            <person name="Chen C."/>
            <person name="Yanf M."/>
            <person name="Daum C."/>
            <person name="Ng V."/>
            <person name="Clum A."/>
            <person name="Ohm R."/>
            <person name="Martin F."/>
            <person name="Silar P."/>
            <person name="Natvig D."/>
            <person name="Lalanne C."/>
            <person name="Gautier V."/>
            <person name="Ament-Velasquez S.L."/>
            <person name="Kruys A."/>
            <person name="Hutchinson M.I."/>
            <person name="Powell A.J."/>
            <person name="Barry K."/>
            <person name="Miller A.N."/>
            <person name="Grigoriev I.V."/>
            <person name="Debuchy R."/>
            <person name="Gladieux P."/>
            <person name="Thoren M.H."/>
            <person name="Johannesson H."/>
        </authorList>
    </citation>
    <scope>NUCLEOTIDE SEQUENCE</scope>
    <source>
        <strain evidence="4">PSN293</strain>
    </source>
</reference>
<evidence type="ECO:0000259" key="3">
    <source>
        <dbReference type="Pfam" id="PF20684"/>
    </source>
</evidence>
<feature type="transmembrane region" description="Helical" evidence="2">
    <location>
        <begin position="20"/>
        <end position="40"/>
    </location>
</feature>
<feature type="compositionally biased region" description="Polar residues" evidence="1">
    <location>
        <begin position="322"/>
        <end position="333"/>
    </location>
</feature>
<feature type="region of interest" description="Disordered" evidence="1">
    <location>
        <begin position="301"/>
        <end position="343"/>
    </location>
</feature>
<dbReference type="Proteomes" id="UP001301769">
    <property type="component" value="Unassembled WGS sequence"/>
</dbReference>
<dbReference type="Pfam" id="PF20684">
    <property type="entry name" value="Fung_rhodopsin"/>
    <property type="match status" value="1"/>
</dbReference>
<comment type="caution">
    <text evidence="4">The sequence shown here is derived from an EMBL/GenBank/DDBJ whole genome shotgun (WGS) entry which is preliminary data.</text>
</comment>
<feature type="transmembrane region" description="Helical" evidence="2">
    <location>
        <begin position="52"/>
        <end position="70"/>
    </location>
</feature>
<gene>
    <name evidence="4" type="ORF">QBC37DRAFT_417370</name>
</gene>
<dbReference type="InterPro" id="IPR049326">
    <property type="entry name" value="Rhodopsin_dom_fungi"/>
</dbReference>
<feature type="domain" description="Rhodopsin" evidence="3">
    <location>
        <begin position="33"/>
        <end position="267"/>
    </location>
</feature>
<feature type="compositionally biased region" description="Gly residues" evidence="1">
    <location>
        <begin position="307"/>
        <end position="316"/>
    </location>
</feature>
<dbReference type="PANTHER" id="PTHR38794:SF1">
    <property type="entry name" value="INTEGRAL MEMBRANE PROTEIN"/>
    <property type="match status" value="1"/>
</dbReference>
<proteinExistence type="predicted"/>
<feature type="transmembrane region" description="Helical" evidence="2">
    <location>
        <begin position="90"/>
        <end position="117"/>
    </location>
</feature>
<dbReference type="AlphaFoldDB" id="A0AAN6YGN6"/>
<dbReference type="EMBL" id="MU858070">
    <property type="protein sequence ID" value="KAK4216302.1"/>
    <property type="molecule type" value="Genomic_DNA"/>
</dbReference>
<protein>
    <recommendedName>
        <fullName evidence="3">Rhodopsin domain-containing protein</fullName>
    </recommendedName>
</protein>
<evidence type="ECO:0000313" key="4">
    <source>
        <dbReference type="EMBL" id="KAK4216302.1"/>
    </source>
</evidence>
<sequence>MAPQPDDPNDLNRVLQMATWLLLAVTSLMVGFRLLTRFFLRSNNLFSVEEGLAIFAYIFSLGQSVTVLVPESKIIGRDYDPFSVLALKQGLSAIFAGNLLFIVAIGLSKLTMCACLVSLSPDRLHRSMVSILGGFIVMWTISSVLASALRCGGRLPWQARPEQCVNWGGFLMYLDVSSIITDAALLVLPAIMIYPLNMPMRTRLSVLSFFGSRIFVIIPTIVRLVYLPRLFERNFTLLAFPYYLCTEIIQFAAISTNCVVYFWPLLHSLRTGLMWADNLGTRGATDTSSFQYALSNMMSGSRQDKSNGGGSMGGGFSSRISEPSTNLNTSQGSVPLVDGHNGERPVRKNYVEITKGYEVNFGRVESA</sequence>
<dbReference type="PANTHER" id="PTHR38794">
    <property type="entry name" value="INTEGRAL MEMBRANE PROTEIN"/>
    <property type="match status" value="1"/>
</dbReference>
<name>A0AAN6YGN6_9PEZI</name>
<feature type="transmembrane region" description="Helical" evidence="2">
    <location>
        <begin position="248"/>
        <end position="266"/>
    </location>
</feature>
<feature type="transmembrane region" description="Helical" evidence="2">
    <location>
        <begin position="170"/>
        <end position="194"/>
    </location>
</feature>
<accession>A0AAN6YGN6</accession>
<keyword evidence="2" id="KW-1133">Transmembrane helix</keyword>
<feature type="transmembrane region" description="Helical" evidence="2">
    <location>
        <begin position="206"/>
        <end position="228"/>
    </location>
</feature>